<feature type="domain" description="Diacylglycerol glucosyltransferase N-terminal" evidence="6">
    <location>
        <begin position="27"/>
        <end position="188"/>
    </location>
</feature>
<protein>
    <submittedName>
        <fullName evidence="7">Glycosyltransferase</fullName>
    </submittedName>
</protein>
<sequence>MSIEKSMPGRGNGPKVLLLYASFGDGHLQAARALQEAFGHRGVGGMILIDLLAEAHPWMSAVTKQLYTKSFTLLPELYGFVYDATRPMRHDSLFAQWLHSFGRAKLRSLLQTHRPDAVFHTFPLLAMPEVRKQLGLQVPTYTVVTDFDLHGRWVHPDIDRYYVPTEDMRAELISRRIPYPRICVSGIPLRRGFGSVTVSPPLRAKYGIPSGSQAVLVMAGAQGQMSDAAGLCGALLAEPGPHVAVVCGRNAKLAESLRESFAGHPAAGRLRVFGYVEHIHELMALAACMVTKPGGLTLAEGLASGLPLFTPSPVPGQELRNARYLARGGAAVMTHGTEELAAEILKLLGDPTRLKNMQQALARLGRRYAADTIALDFLSSLNIMEEARSIVVPGPPHADDAAYEGRF</sequence>
<accession>A0ABV5KKU0</accession>
<dbReference type="PANTHER" id="PTHR43025:SF3">
    <property type="entry name" value="MONOGALACTOSYLDIACYLGLYCEROL SYNTHASE 1, CHLOROPLASTIC"/>
    <property type="match status" value="1"/>
</dbReference>
<dbReference type="InterPro" id="IPR009695">
    <property type="entry name" value="Diacylglyc_glucosyltr_N"/>
</dbReference>
<evidence type="ECO:0000256" key="2">
    <source>
        <dbReference type="ARBA" id="ARBA00006962"/>
    </source>
</evidence>
<dbReference type="Pfam" id="PF06925">
    <property type="entry name" value="MGDG_synth"/>
    <property type="match status" value="1"/>
</dbReference>
<dbReference type="SUPFAM" id="SSF53756">
    <property type="entry name" value="UDP-Glycosyltransferase/glycogen phosphorylase"/>
    <property type="match status" value="1"/>
</dbReference>
<dbReference type="Gene3D" id="3.40.50.2000">
    <property type="entry name" value="Glycogen Phosphorylase B"/>
    <property type="match status" value="1"/>
</dbReference>
<evidence type="ECO:0000256" key="3">
    <source>
        <dbReference type="ARBA" id="ARBA00022676"/>
    </source>
</evidence>
<reference evidence="7 8" key="1">
    <citation type="submission" date="2024-09" db="EMBL/GenBank/DDBJ databases">
        <authorList>
            <person name="Sun Q."/>
            <person name="Mori K."/>
        </authorList>
    </citation>
    <scope>NUCLEOTIDE SEQUENCE [LARGE SCALE GENOMIC DNA]</scope>
    <source>
        <strain evidence="7 8">TISTR 2452</strain>
    </source>
</reference>
<dbReference type="InterPro" id="IPR007235">
    <property type="entry name" value="Glyco_trans_28_C"/>
</dbReference>
<proteinExistence type="inferred from homology"/>
<comment type="caution">
    <text evidence="7">The sequence shown here is derived from an EMBL/GenBank/DDBJ whole genome shotgun (WGS) entry which is preliminary data.</text>
</comment>
<keyword evidence="3" id="KW-0328">Glycosyltransferase</keyword>
<keyword evidence="8" id="KW-1185">Reference proteome</keyword>
<keyword evidence="4" id="KW-0808">Transferase</keyword>
<evidence type="ECO:0000313" key="8">
    <source>
        <dbReference type="Proteomes" id="UP001589747"/>
    </source>
</evidence>
<feature type="domain" description="Glycosyl transferase family 28 C-terminal" evidence="5">
    <location>
        <begin position="215"/>
        <end position="371"/>
    </location>
</feature>
<evidence type="ECO:0000259" key="6">
    <source>
        <dbReference type="Pfam" id="PF06925"/>
    </source>
</evidence>
<evidence type="ECO:0000256" key="4">
    <source>
        <dbReference type="ARBA" id="ARBA00022679"/>
    </source>
</evidence>
<dbReference type="EMBL" id="JBHMDO010000015">
    <property type="protein sequence ID" value="MFB9325838.1"/>
    <property type="molecule type" value="Genomic_DNA"/>
</dbReference>
<comment type="similarity">
    <text evidence="2">Belongs to the glycosyltransferase 28 family.</text>
</comment>
<dbReference type="Proteomes" id="UP001589747">
    <property type="component" value="Unassembled WGS sequence"/>
</dbReference>
<name>A0ABV5KKU0_9BACL</name>
<evidence type="ECO:0000256" key="1">
    <source>
        <dbReference type="ARBA" id="ARBA00004370"/>
    </source>
</evidence>
<gene>
    <name evidence="7" type="ORF">ACFFSY_07845</name>
</gene>
<evidence type="ECO:0000313" key="7">
    <source>
        <dbReference type="EMBL" id="MFB9325838.1"/>
    </source>
</evidence>
<evidence type="ECO:0000259" key="5">
    <source>
        <dbReference type="Pfam" id="PF04101"/>
    </source>
</evidence>
<dbReference type="Pfam" id="PF04101">
    <property type="entry name" value="Glyco_tran_28_C"/>
    <property type="match status" value="1"/>
</dbReference>
<dbReference type="InterPro" id="IPR050519">
    <property type="entry name" value="Glycosyltransf_28_UgtP"/>
</dbReference>
<dbReference type="RefSeq" id="WP_377492431.1">
    <property type="nucleotide sequence ID" value="NZ_JBHMDO010000015.1"/>
</dbReference>
<dbReference type="PANTHER" id="PTHR43025">
    <property type="entry name" value="MONOGALACTOSYLDIACYLGLYCEROL SYNTHASE"/>
    <property type="match status" value="1"/>
</dbReference>
<organism evidence="7 8">
    <name type="scientific">Paenibacillus aurantiacus</name>
    <dbReference type="NCBI Taxonomy" id="1936118"/>
    <lineage>
        <taxon>Bacteria</taxon>
        <taxon>Bacillati</taxon>
        <taxon>Bacillota</taxon>
        <taxon>Bacilli</taxon>
        <taxon>Bacillales</taxon>
        <taxon>Paenibacillaceae</taxon>
        <taxon>Paenibacillus</taxon>
    </lineage>
</organism>
<comment type="subcellular location">
    <subcellularLocation>
        <location evidence="1">Membrane</location>
    </subcellularLocation>
</comment>